<dbReference type="EMBL" id="CADEPI010000514">
    <property type="protein sequence ID" value="CAB3386808.1"/>
    <property type="molecule type" value="Genomic_DNA"/>
</dbReference>
<dbReference type="PROSITE" id="PS50041">
    <property type="entry name" value="C_TYPE_LECTIN_2"/>
    <property type="match status" value="2"/>
</dbReference>
<feature type="compositionally biased region" description="Low complexity" evidence="1">
    <location>
        <begin position="171"/>
        <end position="181"/>
    </location>
</feature>
<dbReference type="Gene3D" id="3.10.100.10">
    <property type="entry name" value="Mannose-Binding Protein A, subunit A"/>
    <property type="match status" value="3"/>
</dbReference>
<evidence type="ECO:0000256" key="1">
    <source>
        <dbReference type="SAM" id="MobiDB-lite"/>
    </source>
</evidence>
<dbReference type="SUPFAM" id="SSF47565">
    <property type="entry name" value="Insect pheromone/odorant-binding proteins"/>
    <property type="match status" value="1"/>
</dbReference>
<evidence type="ECO:0000259" key="2">
    <source>
        <dbReference type="PROSITE" id="PS50041"/>
    </source>
</evidence>
<accession>A0A8S1E019</accession>
<feature type="compositionally biased region" description="Low complexity" evidence="1">
    <location>
        <begin position="283"/>
        <end position="299"/>
    </location>
</feature>
<dbReference type="CDD" id="cd00037">
    <property type="entry name" value="CLECT"/>
    <property type="match status" value="3"/>
</dbReference>
<feature type="domain" description="C-type lectin" evidence="2">
    <location>
        <begin position="394"/>
        <end position="521"/>
    </location>
</feature>
<dbReference type="AlphaFoldDB" id="A0A8S1E019"/>
<feature type="compositionally biased region" description="Basic and acidic residues" evidence="1">
    <location>
        <begin position="184"/>
        <end position="204"/>
    </location>
</feature>
<dbReference type="SUPFAM" id="SSF56436">
    <property type="entry name" value="C-type lectin-like"/>
    <property type="match status" value="3"/>
</dbReference>
<dbReference type="OrthoDB" id="5978988at2759"/>
<comment type="caution">
    <text evidence="3">The sequence shown here is derived from an EMBL/GenBank/DDBJ whole genome shotgun (WGS) entry which is preliminary data.</text>
</comment>
<evidence type="ECO:0000313" key="4">
    <source>
        <dbReference type="Proteomes" id="UP000494165"/>
    </source>
</evidence>
<organism evidence="3 4">
    <name type="scientific">Cloeon dipterum</name>
    <dbReference type="NCBI Taxonomy" id="197152"/>
    <lineage>
        <taxon>Eukaryota</taxon>
        <taxon>Metazoa</taxon>
        <taxon>Ecdysozoa</taxon>
        <taxon>Arthropoda</taxon>
        <taxon>Hexapoda</taxon>
        <taxon>Insecta</taxon>
        <taxon>Pterygota</taxon>
        <taxon>Palaeoptera</taxon>
        <taxon>Ephemeroptera</taxon>
        <taxon>Pisciforma</taxon>
        <taxon>Baetidae</taxon>
        <taxon>Cloeon</taxon>
    </lineage>
</organism>
<feature type="region of interest" description="Disordered" evidence="1">
    <location>
        <begin position="264"/>
        <end position="299"/>
    </location>
</feature>
<feature type="domain" description="C-type lectin" evidence="2">
    <location>
        <begin position="570"/>
        <end position="689"/>
    </location>
</feature>
<keyword evidence="4" id="KW-1185">Reference proteome</keyword>
<dbReference type="Pfam" id="PF01395">
    <property type="entry name" value="PBP_GOBP"/>
    <property type="match status" value="1"/>
</dbReference>
<dbReference type="SMART" id="SM00034">
    <property type="entry name" value="CLECT"/>
    <property type="match status" value="1"/>
</dbReference>
<gene>
    <name evidence="3" type="ORF">CLODIP_2_CD03508</name>
</gene>
<dbReference type="InterPro" id="IPR036728">
    <property type="entry name" value="PBP_GOBP_sf"/>
</dbReference>
<dbReference type="Proteomes" id="UP000494165">
    <property type="component" value="Unassembled WGS sequence"/>
</dbReference>
<dbReference type="CDD" id="cd23992">
    <property type="entry name" value="PBP_GOBP"/>
    <property type="match status" value="1"/>
</dbReference>
<dbReference type="Pfam" id="PF00059">
    <property type="entry name" value="Lectin_C"/>
    <property type="match status" value="1"/>
</dbReference>
<dbReference type="GO" id="GO:0005549">
    <property type="term" value="F:odorant binding"/>
    <property type="evidence" value="ECO:0007669"/>
    <property type="project" value="InterPro"/>
</dbReference>
<evidence type="ECO:0000313" key="3">
    <source>
        <dbReference type="EMBL" id="CAB3386808.1"/>
    </source>
</evidence>
<dbReference type="InterPro" id="IPR016186">
    <property type="entry name" value="C-type_lectin-like/link_sf"/>
</dbReference>
<dbReference type="InterPro" id="IPR016187">
    <property type="entry name" value="CTDL_fold"/>
</dbReference>
<dbReference type="InterPro" id="IPR001304">
    <property type="entry name" value="C-type_lectin-like"/>
</dbReference>
<dbReference type="InterPro" id="IPR006170">
    <property type="entry name" value="PBP/GOBP"/>
</dbReference>
<reference evidence="3 4" key="1">
    <citation type="submission" date="2020-04" db="EMBL/GenBank/DDBJ databases">
        <authorList>
            <person name="Alioto T."/>
            <person name="Alioto T."/>
            <person name="Gomez Garrido J."/>
        </authorList>
    </citation>
    <scope>NUCLEOTIDE SEQUENCE [LARGE SCALE GENOMIC DNA]</scope>
</reference>
<name>A0A8S1E019_9INSE</name>
<dbReference type="Gene3D" id="1.10.238.20">
    <property type="entry name" value="Pheromone/general odorant binding protein domain"/>
    <property type="match status" value="1"/>
</dbReference>
<protein>
    <recommendedName>
        <fullName evidence="2">C-type lectin domain-containing protein</fullName>
    </recommendedName>
</protein>
<proteinExistence type="predicted"/>
<sequence length="990" mass="110442">MSFQKALCLICERPTADGAVLAVHVDKEKLQTWFLNVCEYEMDQEIYDDDLICYFCTWDAEFLWKFDRMADEALVWWPARNSDHLDDAAKELRKNYFEGKLEQCWVQLEKIELPNTLILFLAICIEQVEMAKSRGNRKFIIKCCGRKSCSKLPLKKANRTIITQPTKPNLTSSSTFSTGGSDEIVEKNSGDPKTAETELQKETKNIQQESAAIKPDETESTETTGTTVMGPSAATWTNFVSTDTLVTNSNFENRATSVETTTILPSTTARPAKESTIKPNDTKPPGTTKTTMKSSTATVTNSVSTKMAVTKSDTSDTVTTGSTIIATSLKIYKNWTTSSDSMRNAITTIPSSTTPRPLKRLYRCSDLSCVKNKSLFDTSETLKDARKYGSWREICGELYLFGKSIVTWEENAKRCCAIGMKPLAFETSAKFSCLQKFIKAEVWQYNYNYWTAARQIFANNSFNWCSYEANGSFANLTSMWAANYTGKGDGDSCVHMFVPRSKNMTEMTMKNCSNLYMFSCKGTTTPAPRCFAPACPQDKCRKNDTLFSPGVDNVTKFLSNPAQYGLWKSMNFRIFMFSREFKTWDDARRTCCSIGMKLLSLDVAYKYSVLSQISGDDSPTLNAKFWTSGTENGCPGAFGWCAENKLVRNAMWARNEPRNGSHCLAAAVSSTNTTLMTADCGLALRFICETRDTSNSTSKGEAMKDECATNFNVSIDEQDNIFNSSSFSAKIKCFLKCLGESGGIVLDGRVVDEQLIKLAEILSFNDDAKLMENLEAVDECSKFKGMDECDTIANVFQCGQEKAPNLVANVINSIEMNSTGVEKSPLQPALGECVDHICIVDPYWSDQFLNKNNAAGAVLTICNKRYLLGRSPMSFGIAARWCCMYGLQIVSIETVEELQCIVNSPLGGLTRPANIWTSASRKGTITGFRWCTSRVPLNFSMWKWHPDVEKNPENPLMTLNITNTLQDSYFFASPDVTFPALPLCKLQSFV</sequence>
<feature type="region of interest" description="Disordered" evidence="1">
    <location>
        <begin position="163"/>
        <end position="230"/>
    </location>
</feature>
<dbReference type="SMART" id="SM00708">
    <property type="entry name" value="PhBP"/>
    <property type="match status" value="1"/>
</dbReference>